<dbReference type="Pfam" id="PF03125">
    <property type="entry name" value="Sre"/>
    <property type="match status" value="1"/>
</dbReference>
<feature type="transmembrane region" description="Helical" evidence="2">
    <location>
        <begin position="92"/>
        <end position="114"/>
    </location>
</feature>
<dbReference type="GO" id="GO:0016020">
    <property type="term" value="C:membrane"/>
    <property type="evidence" value="ECO:0007669"/>
    <property type="project" value="InterPro"/>
</dbReference>
<feature type="transmembrane region" description="Helical" evidence="2">
    <location>
        <begin position="28"/>
        <end position="46"/>
    </location>
</feature>
<keyword evidence="3" id="KW-1185">Reference proteome</keyword>
<keyword evidence="2" id="KW-0812">Transmembrane</keyword>
<dbReference type="InterPro" id="IPR052854">
    <property type="entry name" value="Serpentine_rcpt_epsilon"/>
</dbReference>
<accession>A0A0K0FMY9</accession>
<feature type="transmembrane region" description="Helical" evidence="2">
    <location>
        <begin position="58"/>
        <end position="80"/>
    </location>
</feature>
<evidence type="ECO:0000256" key="1">
    <source>
        <dbReference type="ARBA" id="ARBA00006803"/>
    </source>
</evidence>
<reference evidence="4" key="2">
    <citation type="submission" date="2015-08" db="UniProtKB">
        <authorList>
            <consortium name="WormBaseParasite"/>
        </authorList>
    </citation>
    <scope>IDENTIFICATION</scope>
</reference>
<dbReference type="InterPro" id="IPR004151">
    <property type="entry name" value="7TM_GPCR_serpentine_rcpt_Sre"/>
</dbReference>
<dbReference type="GO" id="GO:0007606">
    <property type="term" value="P:sensory perception of chemical stimulus"/>
    <property type="evidence" value="ECO:0007669"/>
    <property type="project" value="InterPro"/>
</dbReference>
<keyword evidence="2" id="KW-1133">Transmembrane helix</keyword>
<dbReference type="Proteomes" id="UP000035680">
    <property type="component" value="Unassembled WGS sequence"/>
</dbReference>
<evidence type="ECO:0000313" key="3">
    <source>
        <dbReference type="Proteomes" id="UP000035680"/>
    </source>
</evidence>
<comment type="similarity">
    <text evidence="1">Belongs to the nematode receptor-like protein sre family.</text>
</comment>
<dbReference type="PANTHER" id="PTHR47518:SF10">
    <property type="entry name" value="G PROTEIN-COUPLED RECEPTOR-RELATED"/>
    <property type="match status" value="1"/>
</dbReference>
<keyword evidence="2" id="KW-0472">Membrane</keyword>
<feature type="transmembrane region" description="Helical" evidence="2">
    <location>
        <begin position="139"/>
        <end position="158"/>
    </location>
</feature>
<dbReference type="PANTHER" id="PTHR47518">
    <property type="entry name" value="SERPENTINE RECEPTOR CLASS EPSILON-13-RELATED"/>
    <property type="match status" value="1"/>
</dbReference>
<proteinExistence type="inferred from homology"/>
<name>A0A0K0FMY9_STRVS</name>
<evidence type="ECO:0000313" key="4">
    <source>
        <dbReference type="WBParaSite" id="SVE_1036800.1"/>
    </source>
</evidence>
<sequence>MIPALNDKDIKNIYQTKGFVLIRSIQRIFHFFLRCSVFCIVIERLIATIKRSSYEKMIMNVFLMTFIVVIITLLSFASNLLISKMPGAAKNVYNIVLIIIDVPVIPFIIALRILNIRFRMAEKNIVCSLSEKYQINENIKLTGICVLLISSIFSITVITNIYNSCADKKILYEDRVNIGYLAKHFAFFLALLWTIWKNKNLFNANVKVLFSTTKDCEKNQTTLAPKKVEQDQYFEILHKQQNKAFDSKKTTSNKFGKIIY</sequence>
<protein>
    <submittedName>
        <fullName evidence="4">G_PROTEIN_RECEP_F1_2 domain-containing protein</fullName>
    </submittedName>
</protein>
<dbReference type="AlphaFoldDB" id="A0A0K0FMY9"/>
<organism evidence="3 4">
    <name type="scientific">Strongyloides venezuelensis</name>
    <name type="common">Threadworm</name>
    <dbReference type="NCBI Taxonomy" id="75913"/>
    <lineage>
        <taxon>Eukaryota</taxon>
        <taxon>Metazoa</taxon>
        <taxon>Ecdysozoa</taxon>
        <taxon>Nematoda</taxon>
        <taxon>Chromadorea</taxon>
        <taxon>Rhabditida</taxon>
        <taxon>Tylenchina</taxon>
        <taxon>Panagrolaimomorpha</taxon>
        <taxon>Strongyloidoidea</taxon>
        <taxon>Strongyloididae</taxon>
        <taxon>Strongyloides</taxon>
    </lineage>
</organism>
<evidence type="ECO:0000256" key="2">
    <source>
        <dbReference type="SAM" id="Phobius"/>
    </source>
</evidence>
<reference evidence="3" key="1">
    <citation type="submission" date="2014-07" db="EMBL/GenBank/DDBJ databases">
        <authorList>
            <person name="Martin A.A"/>
            <person name="De Silva N."/>
        </authorList>
    </citation>
    <scope>NUCLEOTIDE SEQUENCE</scope>
</reference>
<feature type="transmembrane region" description="Helical" evidence="2">
    <location>
        <begin position="178"/>
        <end position="196"/>
    </location>
</feature>
<dbReference type="WBParaSite" id="SVE_1036800.1">
    <property type="protein sequence ID" value="SVE_1036800.1"/>
    <property type="gene ID" value="SVE_1036800"/>
</dbReference>